<feature type="region of interest" description="Disordered" evidence="2">
    <location>
        <begin position="368"/>
        <end position="576"/>
    </location>
</feature>
<protein>
    <submittedName>
        <fullName evidence="5 6">Peptidyl-prolyl cis-trans isomerase 1 isoform X2</fullName>
    </submittedName>
</protein>
<dbReference type="RefSeq" id="XP_034116521.1">
    <property type="nucleotide sequence ID" value="XM_034260630.2"/>
</dbReference>
<evidence type="ECO:0000256" key="1">
    <source>
        <dbReference type="SAM" id="Coils"/>
    </source>
</evidence>
<gene>
    <name evidence="5 6" type="primary">LOC117576022</name>
</gene>
<feature type="transmembrane region" description="Helical" evidence="3">
    <location>
        <begin position="196"/>
        <end position="217"/>
    </location>
</feature>
<keyword evidence="3" id="KW-0472">Membrane</keyword>
<feature type="region of interest" description="Disordered" evidence="2">
    <location>
        <begin position="54"/>
        <end position="90"/>
    </location>
</feature>
<dbReference type="GO" id="GO:0016853">
    <property type="term" value="F:isomerase activity"/>
    <property type="evidence" value="ECO:0007669"/>
    <property type="project" value="UniProtKB-KW"/>
</dbReference>
<keyword evidence="3" id="KW-1133">Transmembrane helix</keyword>
<keyword evidence="1" id="KW-0175">Coiled coil</keyword>
<feature type="compositionally biased region" description="Basic and acidic residues" evidence="2">
    <location>
        <begin position="416"/>
        <end position="505"/>
    </location>
</feature>
<dbReference type="OrthoDB" id="6022652at2759"/>
<reference evidence="5 6" key="1">
    <citation type="submission" date="2025-04" db="UniProtKB">
        <authorList>
            <consortium name="RefSeq"/>
        </authorList>
    </citation>
    <scope>IDENTIFICATION</scope>
    <source>
        <strain evidence="5 6">15112-1751.03</strain>
        <tissue evidence="5 6">Whole Adult</tissue>
    </source>
</reference>
<evidence type="ECO:0000313" key="5">
    <source>
        <dbReference type="RefSeq" id="XP_034116521.1"/>
    </source>
</evidence>
<feature type="compositionally biased region" description="Low complexity" evidence="2">
    <location>
        <begin position="1"/>
        <end position="27"/>
    </location>
</feature>
<accession>A0A6P8XJ11</accession>
<organism evidence="4 5">
    <name type="scientific">Drosophila albomicans</name>
    <name type="common">Fruit fly</name>
    <dbReference type="NCBI Taxonomy" id="7291"/>
    <lineage>
        <taxon>Eukaryota</taxon>
        <taxon>Metazoa</taxon>
        <taxon>Ecdysozoa</taxon>
        <taxon>Arthropoda</taxon>
        <taxon>Hexapoda</taxon>
        <taxon>Insecta</taxon>
        <taxon>Pterygota</taxon>
        <taxon>Neoptera</taxon>
        <taxon>Endopterygota</taxon>
        <taxon>Diptera</taxon>
        <taxon>Brachycera</taxon>
        <taxon>Muscomorpha</taxon>
        <taxon>Ephydroidea</taxon>
        <taxon>Drosophilidae</taxon>
        <taxon>Drosophila</taxon>
    </lineage>
</organism>
<keyword evidence="4" id="KW-1185">Reference proteome</keyword>
<proteinExistence type="predicted"/>
<evidence type="ECO:0000313" key="6">
    <source>
        <dbReference type="RefSeq" id="XP_051863826.1"/>
    </source>
</evidence>
<dbReference type="AlphaFoldDB" id="A0A6P8XJ11"/>
<keyword evidence="5 6" id="KW-0413">Isomerase</keyword>
<feature type="compositionally biased region" description="Polar residues" evidence="2">
    <location>
        <begin position="398"/>
        <end position="414"/>
    </location>
</feature>
<evidence type="ECO:0000256" key="2">
    <source>
        <dbReference type="SAM" id="MobiDB-lite"/>
    </source>
</evidence>
<dbReference type="RefSeq" id="XP_051863826.1">
    <property type="nucleotide sequence ID" value="XM_052007866.1"/>
</dbReference>
<feature type="region of interest" description="Disordered" evidence="2">
    <location>
        <begin position="1"/>
        <end position="31"/>
    </location>
</feature>
<name>A0A6P8XJ11_DROAB</name>
<evidence type="ECO:0000313" key="4">
    <source>
        <dbReference type="Proteomes" id="UP000515160"/>
    </source>
</evidence>
<dbReference type="Proteomes" id="UP000515160">
    <property type="component" value="Chromosome X"/>
</dbReference>
<sequence>MDETTTNNNSKQSKNKDSNSNSATSSSDFMKDLMASNSSSSWTILPADRIEVLESTSTTAIATGVETGAEKREPEESSSEPANERCPPVAENDAQAEDFSDGISIISDCESTGRLTPSPTLRALLNDLNSNFELGNDHLLPPSTPSSHQQLRMRRQQDGHSDAIDGVHLQKNPATVAELNTQQPSTTLMGYRLPALVQNGLTAVFYVCCTLAVLSFVGRLRNPEWQMLGDDKQLTQLEQRLVELELQNNLMRAEIDIMSKQLNYLSGQTQPSSSSSTGSSYQGRKLKTFKAWPGNGNSADPVDITKQDLKRPYKCPDGKFVEIAGMCVESKPHTESLTDEIGNVVNDVLQQSQAFQHFEKLTEKLGTLAGAGDNNDEQTQPSESATPQAFHAHGEQPNAFNPNRGKQQRYQGKQPQGEKCKEHHSNEQQQRYESKHRATRSKSNEHDSDENSKERNHNSKEHNRYKSNEDDSNEHSKEHNTRYKSNEKDSNERTRYRSNEHDSKERHHKKYADKSKERYAKKQQQQHDDSGSGEWHERMMQQREHARQRQEQKRNNNWYIERGGSREQRRSDENRR</sequence>
<feature type="compositionally biased region" description="Basic and acidic residues" evidence="2">
    <location>
        <begin position="512"/>
        <end position="554"/>
    </location>
</feature>
<evidence type="ECO:0000256" key="3">
    <source>
        <dbReference type="SAM" id="Phobius"/>
    </source>
</evidence>
<dbReference type="GeneID" id="117576022"/>
<feature type="compositionally biased region" description="Polar residues" evidence="2">
    <location>
        <begin position="377"/>
        <end position="387"/>
    </location>
</feature>
<keyword evidence="3" id="KW-0812">Transmembrane</keyword>
<feature type="coiled-coil region" evidence="1">
    <location>
        <begin position="227"/>
        <end position="261"/>
    </location>
</feature>
<feature type="compositionally biased region" description="Basic and acidic residues" evidence="2">
    <location>
        <begin position="563"/>
        <end position="576"/>
    </location>
</feature>